<dbReference type="GO" id="GO:0005524">
    <property type="term" value="F:ATP binding"/>
    <property type="evidence" value="ECO:0007669"/>
    <property type="project" value="UniProtKB-KW"/>
</dbReference>
<dbReference type="EnsemblBacteria" id="AAR39157">
    <property type="protein sequence ID" value="AAR39157"/>
    <property type="gene ID" value="NEQ308"/>
</dbReference>
<dbReference type="GO" id="GO:0006434">
    <property type="term" value="P:seryl-tRNA aminoacylation"/>
    <property type="evidence" value="ECO:0007669"/>
    <property type="project" value="InterPro"/>
</dbReference>
<feature type="binding site" evidence="8">
    <location>
        <begin position="358"/>
        <end position="361"/>
    </location>
    <ligand>
        <name>ATP</name>
        <dbReference type="ChEBI" id="CHEBI:30616"/>
    </ligand>
</feature>
<name>Q74NI2_NANEQ</name>
<feature type="binding site" evidence="7">
    <location>
        <position position="311"/>
    </location>
    <ligand>
        <name>L-serine</name>
        <dbReference type="ChEBI" id="CHEBI:33384"/>
    </ligand>
</feature>
<dbReference type="Gene3D" id="1.10.287.40">
    <property type="entry name" value="Serine-tRNA synthetase, tRNA binding domain"/>
    <property type="match status" value="1"/>
</dbReference>
<feature type="site" description="Important for serine binding" evidence="7">
    <location>
        <position position="459"/>
    </location>
</feature>
<keyword evidence="2" id="KW-0436">Ligase</keyword>
<feature type="binding site" evidence="7">
    <location>
        <position position="342"/>
    </location>
    <ligand>
        <name>L-serine</name>
        <dbReference type="ChEBI" id="CHEBI:33384"/>
    </ligand>
</feature>
<dbReference type="Pfam" id="PF02403">
    <property type="entry name" value="Seryl_tRNA_N"/>
    <property type="match status" value="1"/>
</dbReference>
<evidence type="ECO:0000256" key="7">
    <source>
        <dbReference type="PIRSR" id="PIRSR001529-1"/>
    </source>
</evidence>
<evidence type="ECO:0000256" key="8">
    <source>
        <dbReference type="PIRSR" id="PIRSR001529-2"/>
    </source>
</evidence>
<sequence>MIDVEFLRKYPEKYKEMLKKRFMDTSIVDEFLAYDNLWRSLKKELDNLRCLHNAISKAIATGKLEHNCNTKIELKDDKEYLITLAKSLKKEIEILEKQLKEIESKRNDILWRMPNYIREDVPIGEDERYNKPLKYWGVAKVLDVEKFKQETQRKPINILELDPRYIKDSLTYKELIDFLRSTNPEYFVNPDEAIDFDLLNKEGLVLYIKIDKAKHHYDLTKELNIADQELGSKIAGSRFYVEFEKGLFMELKLIKFVLETLKSRTEGKYNYKIMKLPYLVRGWVEKAAAYFTAFEDTLYKIEGEDLYLNPTAEHPIAGLYKDYYFNDNELPLIVYGFTTAFRKEAGSHGKDTKGIFRVHQFEKIEQYAFTTKEQLLEIYNFLVSNAETIVKKLGLPYRIVFNSSGDMDKKVTMQWDLEVYYPAQEKYRELHSFGTVEEWQARRLNIKYSKGYVNTIYATALPIQRAMTALLENNLFELNYNRLK</sequence>
<accession>Q74NI2</accession>
<dbReference type="KEGG" id="neq:NEQ308"/>
<evidence type="ECO:0000259" key="10">
    <source>
        <dbReference type="PROSITE" id="PS50862"/>
    </source>
</evidence>
<evidence type="ECO:0000256" key="5">
    <source>
        <dbReference type="ARBA" id="ARBA00023146"/>
    </source>
</evidence>
<dbReference type="InterPro" id="IPR002317">
    <property type="entry name" value="Ser-tRNA-ligase_type_1"/>
</dbReference>
<evidence type="ECO:0000313" key="11">
    <source>
        <dbReference type="EMBL" id="AAR39157.1"/>
    </source>
</evidence>
<dbReference type="InterPro" id="IPR010978">
    <property type="entry name" value="tRNA-bd_arm"/>
</dbReference>
<dbReference type="InterPro" id="IPR006195">
    <property type="entry name" value="aa-tRNA-synth_II"/>
</dbReference>
<dbReference type="AlphaFoldDB" id="Q74NI2"/>
<keyword evidence="5" id="KW-0030">Aminoacyl-tRNA synthetase</keyword>
<dbReference type="EMBL" id="AE017199">
    <property type="protein sequence ID" value="AAR39157.1"/>
    <property type="molecule type" value="Genomic_DNA"/>
</dbReference>
<feature type="binding site" evidence="8">
    <location>
        <begin position="429"/>
        <end position="432"/>
    </location>
    <ligand>
        <name>ATP</name>
        <dbReference type="ChEBI" id="CHEBI:30616"/>
    </ligand>
</feature>
<dbReference type="HOGENOM" id="CLU_023797_0_1_2"/>
<dbReference type="InterPro" id="IPR045864">
    <property type="entry name" value="aa-tRNA-synth_II/BPL/LPL"/>
</dbReference>
<dbReference type="SUPFAM" id="SSF55681">
    <property type="entry name" value="Class II aaRS and biotin synthetases"/>
    <property type="match status" value="1"/>
</dbReference>
<dbReference type="PANTHER" id="PTHR11778">
    <property type="entry name" value="SERYL-TRNA SYNTHETASE"/>
    <property type="match status" value="1"/>
</dbReference>
<dbReference type="PATRIC" id="fig|228908.8.peg.316"/>
<evidence type="ECO:0000256" key="1">
    <source>
        <dbReference type="ARBA" id="ARBA00012840"/>
    </source>
</evidence>
<keyword evidence="12" id="KW-1185">Reference proteome</keyword>
<dbReference type="InterPro" id="IPR002314">
    <property type="entry name" value="aa-tRNA-synt_IIb"/>
</dbReference>
<evidence type="ECO:0000256" key="2">
    <source>
        <dbReference type="ARBA" id="ARBA00022598"/>
    </source>
</evidence>
<dbReference type="SUPFAM" id="SSF46589">
    <property type="entry name" value="tRNA-binding arm"/>
    <property type="match status" value="1"/>
</dbReference>
<evidence type="ECO:0000256" key="3">
    <source>
        <dbReference type="ARBA" id="ARBA00022741"/>
    </source>
</evidence>
<feature type="binding site" evidence="7">
    <location>
        <position position="365"/>
    </location>
    <ligand>
        <name>L-serine</name>
        <dbReference type="ChEBI" id="CHEBI:33384"/>
    </ligand>
</feature>
<dbReference type="PRINTS" id="PR00981">
    <property type="entry name" value="TRNASYNTHSER"/>
</dbReference>
<reference evidence="11 12" key="1">
    <citation type="journal article" date="2003" name="Proc. Natl. Acad. Sci. U.S.A.">
        <title>The genome of Nanoarchaeum equitans: insights into early archaeal evolution and derived parasitism.</title>
        <authorList>
            <person name="Waters E."/>
            <person name="Hohn M.J."/>
            <person name="Ahel I."/>
            <person name="Graham D.E."/>
            <person name="Adams M.D."/>
            <person name="Barnstead M."/>
            <person name="Beeson K.Y."/>
            <person name="Bibbs L."/>
            <person name="Bolanos R."/>
            <person name="Keller M."/>
            <person name="Kretz K."/>
            <person name="Lin X."/>
            <person name="Mathur E."/>
            <person name="Ni J."/>
            <person name="Podar M."/>
            <person name="Richardson T."/>
            <person name="Sutton G.G."/>
            <person name="Simon M."/>
            <person name="Soll D."/>
            <person name="Stetter K.O."/>
            <person name="Short J.M."/>
            <person name="Noordewier M."/>
        </authorList>
    </citation>
    <scope>NUCLEOTIDE SEQUENCE [LARGE SCALE GENOMIC DNA]</scope>
    <source>
        <strain evidence="11 12">Kin4-M</strain>
    </source>
</reference>
<gene>
    <name evidence="11" type="ordered locus">NEQ308</name>
</gene>
<dbReference type="STRING" id="228908.NEQ308"/>
<protein>
    <recommendedName>
        <fullName evidence="1">serine--tRNA ligase</fullName>
        <ecNumber evidence="1">6.1.1.11</ecNumber>
    </recommendedName>
    <alternativeName>
        <fullName evidence="6">Seryl-tRNA synthetase</fullName>
    </alternativeName>
</protein>
<dbReference type="GO" id="GO:0004828">
    <property type="term" value="F:serine-tRNA ligase activity"/>
    <property type="evidence" value="ECO:0007669"/>
    <property type="project" value="UniProtKB-EC"/>
</dbReference>
<dbReference type="InterPro" id="IPR042103">
    <property type="entry name" value="SerRS_1_N_sf"/>
</dbReference>
<feature type="coiled-coil region" evidence="9">
    <location>
        <begin position="78"/>
        <end position="112"/>
    </location>
</feature>
<dbReference type="PROSITE" id="PS50862">
    <property type="entry name" value="AA_TRNA_LIGASE_II"/>
    <property type="match status" value="1"/>
</dbReference>
<feature type="domain" description="Aminoacyl-transfer RNA synthetases class-II family profile" evidence="10">
    <location>
        <begin position="211"/>
        <end position="484"/>
    </location>
</feature>
<keyword evidence="9" id="KW-0175">Coiled coil</keyword>
<evidence type="ECO:0000256" key="9">
    <source>
        <dbReference type="SAM" id="Coils"/>
    </source>
</evidence>
<dbReference type="Gene3D" id="3.30.930.10">
    <property type="entry name" value="Bira Bifunctional Protein, Domain 2"/>
    <property type="match status" value="1"/>
</dbReference>
<dbReference type="Proteomes" id="UP000000578">
    <property type="component" value="Chromosome"/>
</dbReference>
<dbReference type="PIRSF" id="PIRSF001529">
    <property type="entry name" value="Ser-tRNA-synth_IIa"/>
    <property type="match status" value="1"/>
</dbReference>
<keyword evidence="4 8" id="KW-0067">ATP-binding</keyword>
<keyword evidence="3" id="KW-0547">Nucleotide-binding</keyword>
<evidence type="ECO:0000313" key="12">
    <source>
        <dbReference type="Proteomes" id="UP000000578"/>
    </source>
</evidence>
<dbReference type="BioCyc" id="NEQU228908:GJB6-330-MONOMER"/>
<evidence type="ECO:0000256" key="4">
    <source>
        <dbReference type="ARBA" id="ARBA00022840"/>
    </source>
</evidence>
<proteinExistence type="predicted"/>
<dbReference type="Pfam" id="PF00587">
    <property type="entry name" value="tRNA-synt_2b"/>
    <property type="match status" value="1"/>
</dbReference>
<dbReference type="InterPro" id="IPR015866">
    <property type="entry name" value="Ser-tRNA-synth_1_N"/>
</dbReference>
<feature type="binding site" evidence="8">
    <location>
        <begin position="342"/>
        <end position="344"/>
    </location>
    <ligand>
        <name>ATP</name>
        <dbReference type="ChEBI" id="CHEBI:30616"/>
    </ligand>
</feature>
<evidence type="ECO:0000256" key="6">
    <source>
        <dbReference type="ARBA" id="ARBA00031113"/>
    </source>
</evidence>
<organism evidence="11 12">
    <name type="scientific">Nanoarchaeum equitans (strain Kin4-M)</name>
    <dbReference type="NCBI Taxonomy" id="228908"/>
    <lineage>
        <taxon>Archaea</taxon>
        <taxon>Nanobdellota</taxon>
        <taxon>Candidatus Nanoarchaeia</taxon>
        <taxon>Nanoarchaeales</taxon>
        <taxon>Nanoarchaeaceae</taxon>
        <taxon>Nanoarchaeum</taxon>
    </lineage>
</organism>
<dbReference type="EC" id="6.1.1.11" evidence="1"/>